<comment type="caution">
    <text evidence="3">The sequence shown here is derived from an EMBL/GenBank/DDBJ whole genome shotgun (WGS) entry which is preliminary data.</text>
</comment>
<dbReference type="EMBL" id="JAEHFY010000005">
    <property type="protein sequence ID" value="MBK0382268.1"/>
    <property type="molecule type" value="Genomic_DNA"/>
</dbReference>
<dbReference type="Proteomes" id="UP000660024">
    <property type="component" value="Unassembled WGS sequence"/>
</dbReference>
<sequence length="166" mass="18907">MFKINANKNFDFETSLKNEIFNINGMDTDVDMVNLGNNRFHIIKNNRSFTAEVIAHHFTEKTFKIKVNNNIYDIEAKDQYDELLKDLGLENLNATKLKEIKAPMPGLVLKVLVNEGDEIRKGENLFVLEAMKMENMIKAPADLVVKKLNIKAGDKVEKNQVLVVLG</sequence>
<gene>
    <name evidence="3" type="ORF">I5M32_04780</name>
</gene>
<dbReference type="PROSITE" id="PS50968">
    <property type="entry name" value="BIOTINYL_LIPOYL"/>
    <property type="match status" value="1"/>
</dbReference>
<dbReference type="CDD" id="cd06850">
    <property type="entry name" value="biotinyl_domain"/>
    <property type="match status" value="1"/>
</dbReference>
<name>A0ABS1BHD9_9SPHI</name>
<keyword evidence="4" id="KW-1185">Reference proteome</keyword>
<feature type="domain" description="Lipoyl-binding" evidence="2">
    <location>
        <begin position="89"/>
        <end position="166"/>
    </location>
</feature>
<dbReference type="RefSeq" id="WP_200585050.1">
    <property type="nucleotide sequence ID" value="NZ_JAEHFY010000005.1"/>
</dbReference>
<evidence type="ECO:0000313" key="3">
    <source>
        <dbReference type="EMBL" id="MBK0382268.1"/>
    </source>
</evidence>
<dbReference type="SUPFAM" id="SSF51230">
    <property type="entry name" value="Single hybrid motif"/>
    <property type="match status" value="1"/>
</dbReference>
<dbReference type="PROSITE" id="PS00188">
    <property type="entry name" value="BIOTIN"/>
    <property type="match status" value="1"/>
</dbReference>
<dbReference type="InterPro" id="IPR050709">
    <property type="entry name" value="Biotin_Carboxyl_Carrier/Decarb"/>
</dbReference>
<dbReference type="PANTHER" id="PTHR45266:SF3">
    <property type="entry name" value="OXALOACETATE DECARBOXYLASE ALPHA CHAIN"/>
    <property type="match status" value="1"/>
</dbReference>
<keyword evidence="1" id="KW-0092">Biotin</keyword>
<organism evidence="3 4">
    <name type="scientific">Pedobacter segetis</name>
    <dbReference type="NCBI Taxonomy" id="2793069"/>
    <lineage>
        <taxon>Bacteria</taxon>
        <taxon>Pseudomonadati</taxon>
        <taxon>Bacteroidota</taxon>
        <taxon>Sphingobacteriia</taxon>
        <taxon>Sphingobacteriales</taxon>
        <taxon>Sphingobacteriaceae</taxon>
        <taxon>Pedobacter</taxon>
    </lineage>
</organism>
<dbReference type="InterPro" id="IPR000089">
    <property type="entry name" value="Biotin_lipoyl"/>
</dbReference>
<proteinExistence type="predicted"/>
<dbReference type="Gene3D" id="2.40.50.100">
    <property type="match status" value="1"/>
</dbReference>
<dbReference type="Pfam" id="PF00364">
    <property type="entry name" value="Biotin_lipoyl"/>
    <property type="match status" value="1"/>
</dbReference>
<reference evidence="3 4" key="1">
    <citation type="submission" date="2020-12" db="EMBL/GenBank/DDBJ databases">
        <title>Bacterial novel species Pedobacter sp. SD-b isolated from soil.</title>
        <authorList>
            <person name="Jung H.-Y."/>
        </authorList>
    </citation>
    <scope>NUCLEOTIDE SEQUENCE [LARGE SCALE GENOMIC DNA]</scope>
    <source>
        <strain evidence="3 4">SD-b</strain>
    </source>
</reference>
<protein>
    <submittedName>
        <fullName evidence="3">Acetyl-CoA carboxylase biotin carboxyl carrier protein subunit</fullName>
    </submittedName>
</protein>
<evidence type="ECO:0000256" key="1">
    <source>
        <dbReference type="ARBA" id="ARBA00023267"/>
    </source>
</evidence>
<dbReference type="InterPro" id="IPR011053">
    <property type="entry name" value="Single_hybrid_motif"/>
</dbReference>
<evidence type="ECO:0000313" key="4">
    <source>
        <dbReference type="Proteomes" id="UP000660024"/>
    </source>
</evidence>
<accession>A0ABS1BHD9</accession>
<evidence type="ECO:0000259" key="2">
    <source>
        <dbReference type="PROSITE" id="PS50968"/>
    </source>
</evidence>
<dbReference type="InterPro" id="IPR001882">
    <property type="entry name" value="Biotin_BS"/>
</dbReference>
<dbReference type="PANTHER" id="PTHR45266">
    <property type="entry name" value="OXALOACETATE DECARBOXYLASE ALPHA CHAIN"/>
    <property type="match status" value="1"/>
</dbReference>